<feature type="domain" description="SLBB" evidence="18">
    <location>
        <begin position="115"/>
        <end position="196"/>
    </location>
</feature>
<evidence type="ECO:0000259" key="17">
    <source>
        <dbReference type="Pfam" id="PF10531"/>
    </source>
</evidence>
<dbReference type="InterPro" id="IPR003715">
    <property type="entry name" value="Poly_export_N"/>
</dbReference>
<keyword evidence="10" id="KW-0626">Porin</keyword>
<keyword evidence="7 15" id="KW-0732">Signal</keyword>
<keyword evidence="20" id="KW-1185">Reference proteome</keyword>
<evidence type="ECO:0000256" key="6">
    <source>
        <dbReference type="ARBA" id="ARBA00022692"/>
    </source>
</evidence>
<keyword evidence="12" id="KW-0564">Palmitate</keyword>
<proteinExistence type="inferred from homology"/>
<evidence type="ECO:0000256" key="8">
    <source>
        <dbReference type="ARBA" id="ARBA00023047"/>
    </source>
</evidence>
<evidence type="ECO:0000259" key="16">
    <source>
        <dbReference type="Pfam" id="PF02563"/>
    </source>
</evidence>
<evidence type="ECO:0000259" key="18">
    <source>
        <dbReference type="Pfam" id="PF22461"/>
    </source>
</evidence>
<dbReference type="STRING" id="420662.Mpe_A2734"/>
<dbReference type="InterPro" id="IPR054765">
    <property type="entry name" value="SLBB_dom"/>
</dbReference>
<dbReference type="KEGG" id="mpt:Mpe_A2734"/>
<name>A2SJE9_METPP</name>
<dbReference type="NCBIfam" id="TIGR03028">
    <property type="entry name" value="EpsE"/>
    <property type="match status" value="1"/>
</dbReference>
<keyword evidence="8" id="KW-0625">Polysaccharide transport</keyword>
<dbReference type="Pfam" id="PF22461">
    <property type="entry name" value="SLBB_2"/>
    <property type="match status" value="1"/>
</dbReference>
<evidence type="ECO:0000256" key="11">
    <source>
        <dbReference type="ARBA" id="ARBA00023136"/>
    </source>
</evidence>
<feature type="domain" description="Soluble ligand binding" evidence="17">
    <location>
        <begin position="202"/>
        <end position="254"/>
    </location>
</feature>
<dbReference type="GO" id="GO:0046930">
    <property type="term" value="C:pore complex"/>
    <property type="evidence" value="ECO:0007669"/>
    <property type="project" value="UniProtKB-KW"/>
</dbReference>
<keyword evidence="13" id="KW-0998">Cell outer membrane</keyword>
<keyword evidence="4" id="KW-1134">Transmembrane beta strand</keyword>
<dbReference type="eggNOG" id="COG1596">
    <property type="taxonomic scope" value="Bacteria"/>
</dbReference>
<sequence>MKTFRLGLFWLLAALAPLCSFGLAHAQGATQPVRNEYVLGSGDVIRVTVYQNPDLTLETRVSEAGVISYPLLGSVKVGGQSVTEVEKRIADGLKTGNFVKQPQVTVLVVQVRGNQVSVLGQVNRPGRYPLEVADSKLSDVLAVAGGVAPTGADVVTVVGVRGGQPFRAEIDLARSIGSANRSTGDIQIVNGDVVWVDRAPTVYIYGEVQRAGAIRLERGMTVMQALATGGGLTVRGTEKGMRVHRRGTDGKVQVLQPSMDDQLRDGDVVYVRESLF</sequence>
<keyword evidence="3" id="KW-0813">Transport</keyword>
<comment type="similarity">
    <text evidence="2">Belongs to the BexD/CtrA/VexA family.</text>
</comment>
<keyword evidence="14" id="KW-0449">Lipoprotein</keyword>
<evidence type="ECO:0000256" key="9">
    <source>
        <dbReference type="ARBA" id="ARBA00023065"/>
    </source>
</evidence>
<gene>
    <name evidence="19" type="ordered locus">Mpe_A2734</name>
</gene>
<evidence type="ECO:0000256" key="15">
    <source>
        <dbReference type="SAM" id="SignalP"/>
    </source>
</evidence>
<evidence type="ECO:0000256" key="4">
    <source>
        <dbReference type="ARBA" id="ARBA00022452"/>
    </source>
</evidence>
<dbReference type="GO" id="GO:0006811">
    <property type="term" value="P:monoatomic ion transport"/>
    <property type="evidence" value="ECO:0007669"/>
    <property type="project" value="UniProtKB-KW"/>
</dbReference>
<evidence type="ECO:0000256" key="13">
    <source>
        <dbReference type="ARBA" id="ARBA00023237"/>
    </source>
</evidence>
<evidence type="ECO:0000256" key="12">
    <source>
        <dbReference type="ARBA" id="ARBA00023139"/>
    </source>
</evidence>
<organism evidence="19 20">
    <name type="scientific">Methylibium petroleiphilum (strain ATCC BAA-1232 / LMG 22953 / PM1)</name>
    <dbReference type="NCBI Taxonomy" id="420662"/>
    <lineage>
        <taxon>Bacteria</taxon>
        <taxon>Pseudomonadati</taxon>
        <taxon>Pseudomonadota</taxon>
        <taxon>Betaproteobacteria</taxon>
        <taxon>Burkholderiales</taxon>
        <taxon>Sphaerotilaceae</taxon>
        <taxon>Methylibium</taxon>
    </lineage>
</organism>
<dbReference type="HOGENOM" id="CLU_038343_0_3_4"/>
<dbReference type="RefSeq" id="WP_011830318.1">
    <property type="nucleotide sequence ID" value="NC_008825.1"/>
</dbReference>
<dbReference type="GO" id="GO:0015159">
    <property type="term" value="F:polysaccharide transmembrane transporter activity"/>
    <property type="evidence" value="ECO:0007669"/>
    <property type="project" value="InterPro"/>
</dbReference>
<feature type="chain" id="PRO_5002646455" evidence="15">
    <location>
        <begin position="27"/>
        <end position="276"/>
    </location>
</feature>
<dbReference type="AlphaFoldDB" id="A2SJE9"/>
<feature type="domain" description="Polysaccharide export protein N-terminal" evidence="16">
    <location>
        <begin position="32"/>
        <end position="108"/>
    </location>
</feature>
<keyword evidence="6" id="KW-0812">Transmembrane</keyword>
<dbReference type="PANTHER" id="PTHR33619">
    <property type="entry name" value="POLYSACCHARIDE EXPORT PROTEIN GFCE-RELATED"/>
    <property type="match status" value="1"/>
</dbReference>
<dbReference type="InterPro" id="IPR019554">
    <property type="entry name" value="Soluble_ligand-bd"/>
</dbReference>
<keyword evidence="5" id="KW-0762">Sugar transport</keyword>
<accession>A2SJE9</accession>
<dbReference type="Proteomes" id="UP000000366">
    <property type="component" value="Chromosome"/>
</dbReference>
<evidence type="ECO:0000256" key="5">
    <source>
        <dbReference type="ARBA" id="ARBA00022597"/>
    </source>
</evidence>
<dbReference type="GO" id="GO:0015288">
    <property type="term" value="F:porin activity"/>
    <property type="evidence" value="ECO:0007669"/>
    <property type="project" value="UniProtKB-KW"/>
</dbReference>
<evidence type="ECO:0000256" key="3">
    <source>
        <dbReference type="ARBA" id="ARBA00022448"/>
    </source>
</evidence>
<dbReference type="InterPro" id="IPR049712">
    <property type="entry name" value="Poly_export"/>
</dbReference>
<dbReference type="Gene3D" id="3.10.560.10">
    <property type="entry name" value="Outer membrane lipoprotein wza domain like"/>
    <property type="match status" value="2"/>
</dbReference>
<feature type="signal peptide" evidence="15">
    <location>
        <begin position="1"/>
        <end position="26"/>
    </location>
</feature>
<dbReference type="Pfam" id="PF02563">
    <property type="entry name" value="Poly_export"/>
    <property type="match status" value="1"/>
</dbReference>
<evidence type="ECO:0000313" key="20">
    <source>
        <dbReference type="Proteomes" id="UP000000366"/>
    </source>
</evidence>
<keyword evidence="11" id="KW-0472">Membrane</keyword>
<evidence type="ECO:0000256" key="1">
    <source>
        <dbReference type="ARBA" id="ARBA00004571"/>
    </source>
</evidence>
<evidence type="ECO:0000256" key="10">
    <source>
        <dbReference type="ARBA" id="ARBA00023114"/>
    </source>
</evidence>
<evidence type="ECO:0000313" key="19">
    <source>
        <dbReference type="EMBL" id="ABM95688.1"/>
    </source>
</evidence>
<reference evidence="19 20" key="1">
    <citation type="journal article" date="2007" name="J. Bacteriol.">
        <title>Whole-genome analysis of the methyl tert-butyl ether-degrading beta-proteobacterium Methylibium petroleiphilum PM1.</title>
        <authorList>
            <person name="Kane S.R."/>
            <person name="Chakicherla A.Y."/>
            <person name="Chain P.S.G."/>
            <person name="Schmidt R."/>
            <person name="Shin M.W."/>
            <person name="Legler T.C."/>
            <person name="Scow K.M."/>
            <person name="Larimer F.W."/>
            <person name="Lucas S.M."/>
            <person name="Richardson P.M."/>
            <person name="Hristova K.R."/>
        </authorList>
    </citation>
    <scope>NUCLEOTIDE SEQUENCE [LARGE SCALE GENOMIC DNA]</scope>
    <source>
        <strain evidence="20">ATCC BAA-1232 / LMG 22953 / PM1</strain>
    </source>
</reference>
<evidence type="ECO:0000256" key="2">
    <source>
        <dbReference type="ARBA" id="ARBA00009450"/>
    </source>
</evidence>
<dbReference type="Pfam" id="PF10531">
    <property type="entry name" value="SLBB"/>
    <property type="match status" value="1"/>
</dbReference>
<protein>
    <submittedName>
        <fullName evidence="19">Capsular polysaccharide export protein, putative</fullName>
    </submittedName>
</protein>
<dbReference type="PANTHER" id="PTHR33619:SF3">
    <property type="entry name" value="POLYSACCHARIDE EXPORT PROTEIN GFCE-RELATED"/>
    <property type="match status" value="1"/>
</dbReference>
<dbReference type="Gene3D" id="3.30.1950.10">
    <property type="entry name" value="wza like domain"/>
    <property type="match status" value="1"/>
</dbReference>
<dbReference type="InterPro" id="IPR017478">
    <property type="entry name" value="Polysacc_export_EpsE"/>
</dbReference>
<evidence type="ECO:0000256" key="14">
    <source>
        <dbReference type="ARBA" id="ARBA00023288"/>
    </source>
</evidence>
<evidence type="ECO:0000256" key="7">
    <source>
        <dbReference type="ARBA" id="ARBA00022729"/>
    </source>
</evidence>
<comment type="subcellular location">
    <subcellularLocation>
        <location evidence="1">Cell outer membrane</location>
        <topology evidence="1">Multi-pass membrane protein</topology>
    </subcellularLocation>
</comment>
<keyword evidence="9" id="KW-0406">Ion transport</keyword>
<dbReference type="EMBL" id="CP000555">
    <property type="protein sequence ID" value="ABM95688.1"/>
    <property type="molecule type" value="Genomic_DNA"/>
</dbReference>
<dbReference type="GO" id="GO:0009279">
    <property type="term" value="C:cell outer membrane"/>
    <property type="evidence" value="ECO:0007669"/>
    <property type="project" value="UniProtKB-SubCell"/>
</dbReference>